<proteinExistence type="predicted"/>
<dbReference type="Pfam" id="PF03625">
    <property type="entry name" value="DUF302"/>
    <property type="match status" value="1"/>
</dbReference>
<protein>
    <submittedName>
        <fullName evidence="2">Uncharacterized protein (DUF302 family)</fullName>
    </submittedName>
</protein>
<evidence type="ECO:0000313" key="3">
    <source>
        <dbReference type="Proteomes" id="UP000247922"/>
    </source>
</evidence>
<gene>
    <name evidence="2" type="ORF">DES38_102297</name>
</gene>
<dbReference type="AlphaFoldDB" id="A0A2V3WDU1"/>
<dbReference type="RefSeq" id="WP_110250584.1">
    <property type="nucleotide sequence ID" value="NZ_QJJR01000002.1"/>
</dbReference>
<accession>A0A2V3WDU1</accession>
<dbReference type="InterPro" id="IPR005180">
    <property type="entry name" value="DUF302"/>
</dbReference>
<dbReference type="PIRSF" id="PIRSF021774">
    <property type="entry name" value="UCP021774"/>
    <property type="match status" value="1"/>
</dbReference>
<dbReference type="InterPro" id="IPR035923">
    <property type="entry name" value="TT1751-like_sf"/>
</dbReference>
<dbReference type="OrthoDB" id="9791067at2"/>
<feature type="domain" description="DUF302" evidence="1">
    <location>
        <begin position="34"/>
        <end position="93"/>
    </location>
</feature>
<organism evidence="2 3">
    <name type="scientific">Streptohalobacillus salinus</name>
    <dbReference type="NCBI Taxonomy" id="621096"/>
    <lineage>
        <taxon>Bacteria</taxon>
        <taxon>Bacillati</taxon>
        <taxon>Bacillota</taxon>
        <taxon>Bacilli</taxon>
        <taxon>Bacillales</taxon>
        <taxon>Bacillaceae</taxon>
        <taxon>Streptohalobacillus</taxon>
    </lineage>
</organism>
<reference evidence="2 3" key="1">
    <citation type="submission" date="2018-05" db="EMBL/GenBank/DDBJ databases">
        <title>Genomic Encyclopedia of Type Strains, Phase IV (KMG-IV): sequencing the most valuable type-strain genomes for metagenomic binning, comparative biology and taxonomic classification.</title>
        <authorList>
            <person name="Goeker M."/>
        </authorList>
    </citation>
    <scope>NUCLEOTIDE SEQUENCE [LARGE SCALE GENOMIC DNA]</scope>
    <source>
        <strain evidence="2 3">DSM 22440</strain>
    </source>
</reference>
<sequence>MYDYTVSSTKSVEELRDALIETVPTVKFGVLWELDLKATLIKKGLDYDKKSLIFEVCSPAKAKALLEHNQAAIYFLPCKVAIYEGEGVTHIGLPLPTTQARLLEDKKLEEMAKEVEDVLIGVIDQIK</sequence>
<comment type="caution">
    <text evidence="2">The sequence shown here is derived from an EMBL/GenBank/DDBJ whole genome shotgun (WGS) entry which is preliminary data.</text>
</comment>
<dbReference type="InterPro" id="IPR016796">
    <property type="entry name" value="UCP021774"/>
</dbReference>
<evidence type="ECO:0000259" key="1">
    <source>
        <dbReference type="Pfam" id="PF03625"/>
    </source>
</evidence>
<dbReference type="EMBL" id="QJJR01000002">
    <property type="protein sequence ID" value="PXW92713.1"/>
    <property type="molecule type" value="Genomic_DNA"/>
</dbReference>
<dbReference type="Proteomes" id="UP000247922">
    <property type="component" value="Unassembled WGS sequence"/>
</dbReference>
<dbReference type="SUPFAM" id="SSF103247">
    <property type="entry name" value="TT1751-like"/>
    <property type="match status" value="1"/>
</dbReference>
<dbReference type="PANTHER" id="PTHR38342:SF1">
    <property type="entry name" value="SLR5037 PROTEIN"/>
    <property type="match status" value="1"/>
</dbReference>
<dbReference type="PANTHER" id="PTHR38342">
    <property type="entry name" value="SLR5037 PROTEIN"/>
    <property type="match status" value="1"/>
</dbReference>
<name>A0A2V3WDU1_9BACI</name>
<dbReference type="Gene3D" id="3.30.310.70">
    <property type="entry name" value="TT1751-like domain"/>
    <property type="match status" value="1"/>
</dbReference>
<dbReference type="CDD" id="cd14797">
    <property type="entry name" value="DUF302"/>
    <property type="match status" value="1"/>
</dbReference>
<evidence type="ECO:0000313" key="2">
    <source>
        <dbReference type="EMBL" id="PXW92713.1"/>
    </source>
</evidence>
<keyword evidence="3" id="KW-1185">Reference proteome</keyword>